<dbReference type="KEGG" id="aym:YM304_16250"/>
<evidence type="ECO:0000256" key="1">
    <source>
        <dbReference type="ARBA" id="ARBA00022723"/>
    </source>
</evidence>
<evidence type="ECO:0000256" key="2">
    <source>
        <dbReference type="ARBA" id="ARBA00023008"/>
    </source>
</evidence>
<keyword evidence="2" id="KW-0186">Copper</keyword>
<evidence type="ECO:0000256" key="4">
    <source>
        <dbReference type="SAM" id="SignalP"/>
    </source>
</evidence>
<dbReference type="PANTHER" id="PTHR36507">
    <property type="entry name" value="BLL1555 PROTEIN"/>
    <property type="match status" value="1"/>
</dbReference>
<dbReference type="OrthoDB" id="574459at2"/>
<dbReference type="InterPro" id="IPR052721">
    <property type="entry name" value="ET_Amicyanin"/>
</dbReference>
<gene>
    <name evidence="6" type="ORF">YM304_16250</name>
</gene>
<dbReference type="PROSITE" id="PS00079">
    <property type="entry name" value="MULTICOPPER_OXIDASE1"/>
    <property type="match status" value="1"/>
</dbReference>
<dbReference type="InterPro" id="IPR008972">
    <property type="entry name" value="Cupredoxin"/>
</dbReference>
<dbReference type="AlphaFoldDB" id="A0A6C7E9P3"/>
<dbReference type="Proteomes" id="UP000011863">
    <property type="component" value="Chromosome"/>
</dbReference>
<keyword evidence="1" id="KW-0479">Metal-binding</keyword>
<dbReference type="GO" id="GO:0005507">
    <property type="term" value="F:copper ion binding"/>
    <property type="evidence" value="ECO:0007669"/>
    <property type="project" value="InterPro"/>
</dbReference>
<keyword evidence="4" id="KW-0732">Signal</keyword>
<protein>
    <submittedName>
        <fullName evidence="6">Putative blue copper protein</fullName>
    </submittedName>
</protein>
<name>A0A6C7E9P3_ILUCY</name>
<feature type="region of interest" description="Disordered" evidence="3">
    <location>
        <begin position="33"/>
        <end position="67"/>
    </location>
</feature>
<evidence type="ECO:0000259" key="5">
    <source>
        <dbReference type="Pfam" id="PF00127"/>
    </source>
</evidence>
<dbReference type="RefSeq" id="WP_015441186.1">
    <property type="nucleotide sequence ID" value="NC_020520.1"/>
</dbReference>
<dbReference type="Pfam" id="PF00127">
    <property type="entry name" value="Copper-bind"/>
    <property type="match status" value="1"/>
</dbReference>
<evidence type="ECO:0000313" key="6">
    <source>
        <dbReference type="EMBL" id="BAN01939.1"/>
    </source>
</evidence>
<feature type="compositionally biased region" description="Low complexity" evidence="3">
    <location>
        <begin position="33"/>
        <end position="55"/>
    </location>
</feature>
<feature type="domain" description="Blue (type 1) copper" evidence="5">
    <location>
        <begin position="76"/>
        <end position="162"/>
    </location>
</feature>
<dbReference type="SUPFAM" id="SSF49503">
    <property type="entry name" value="Cupredoxins"/>
    <property type="match status" value="1"/>
</dbReference>
<accession>A0A6C7E9P3</accession>
<sequence>MKTLIRVGLAAAALVGSACAPDPHDVYTVEAPPATRAPLPATTVPVESEPAADGEPPAPPEPTTFAPNGEVVEVRSLDNTFRLETIEIDAGTEVLWVNGGRNEHNVLPVDEVAAFAGFRVEREDFTPGDEYSYVFDTPGVFPYYCSIHGTQNAGMIGTVIVNAPA</sequence>
<dbReference type="InterPro" id="IPR000923">
    <property type="entry name" value="BlueCu_1"/>
</dbReference>
<dbReference type="GO" id="GO:0009055">
    <property type="term" value="F:electron transfer activity"/>
    <property type="evidence" value="ECO:0007669"/>
    <property type="project" value="InterPro"/>
</dbReference>
<feature type="chain" id="PRO_5025365605" evidence="4">
    <location>
        <begin position="21"/>
        <end position="165"/>
    </location>
</feature>
<dbReference type="PROSITE" id="PS51257">
    <property type="entry name" value="PROKAR_LIPOPROTEIN"/>
    <property type="match status" value="1"/>
</dbReference>
<feature type="signal peptide" evidence="4">
    <location>
        <begin position="1"/>
        <end position="20"/>
    </location>
</feature>
<organism evidence="6 7">
    <name type="scientific">Ilumatobacter coccineus (strain NBRC 103263 / KCTC 29153 / YM16-304)</name>
    <dbReference type="NCBI Taxonomy" id="1313172"/>
    <lineage>
        <taxon>Bacteria</taxon>
        <taxon>Bacillati</taxon>
        <taxon>Actinomycetota</taxon>
        <taxon>Acidimicrobiia</taxon>
        <taxon>Acidimicrobiales</taxon>
        <taxon>Ilumatobacteraceae</taxon>
        <taxon>Ilumatobacter</taxon>
    </lineage>
</organism>
<evidence type="ECO:0000256" key="3">
    <source>
        <dbReference type="SAM" id="MobiDB-lite"/>
    </source>
</evidence>
<evidence type="ECO:0000313" key="7">
    <source>
        <dbReference type="Proteomes" id="UP000011863"/>
    </source>
</evidence>
<reference evidence="6 7" key="1">
    <citation type="journal article" date="2013" name="Int. J. Syst. Evol. Microbiol.">
        <title>Ilumatobacter nonamiense sp. nov. and Ilumatobacter coccineum sp. nov., isolated from seashore sand.</title>
        <authorList>
            <person name="Matsumoto A."/>
            <person name="Kasai H."/>
            <person name="Matsuo Y."/>
            <person name="Shizuri Y."/>
            <person name="Ichikawa N."/>
            <person name="Fujita N."/>
            <person name="Omura S."/>
            <person name="Takahashi Y."/>
        </authorList>
    </citation>
    <scope>NUCLEOTIDE SEQUENCE [LARGE SCALE GENOMIC DNA]</scope>
    <source>
        <strain evidence="7">NBRC 103263 / KCTC 29153 / YM16-304</strain>
    </source>
</reference>
<dbReference type="InterPro" id="IPR033138">
    <property type="entry name" value="Cu_oxidase_CS"/>
</dbReference>
<dbReference type="PANTHER" id="PTHR36507:SF1">
    <property type="entry name" value="BLL1555 PROTEIN"/>
    <property type="match status" value="1"/>
</dbReference>
<dbReference type="Gene3D" id="2.60.40.420">
    <property type="entry name" value="Cupredoxins - blue copper proteins"/>
    <property type="match status" value="1"/>
</dbReference>
<dbReference type="EMBL" id="AP012057">
    <property type="protein sequence ID" value="BAN01939.1"/>
    <property type="molecule type" value="Genomic_DNA"/>
</dbReference>
<keyword evidence="7" id="KW-1185">Reference proteome</keyword>
<proteinExistence type="predicted"/>